<evidence type="ECO:0000259" key="3">
    <source>
        <dbReference type="PROSITE" id="PS51831"/>
    </source>
</evidence>
<evidence type="ECO:0000313" key="5">
    <source>
        <dbReference type="Proteomes" id="UP000468707"/>
    </source>
</evidence>
<dbReference type="InterPro" id="IPR003607">
    <property type="entry name" value="HD/PDEase_dom"/>
</dbReference>
<sequence>MNLYTENDYLRFGKENESTLDPEPYRSHFWRDYARLLHSPSFRRLTGKTQLFPHNESDFFRNRLTHSLEVAQIAKSIARKLNHEHKLNIDEDLISFSSLAHDLGHPPFGHQGEEALDECMLDYGGFEGNAQTLRIITKIEKKLIDERFLTGIDDKSNDIRKGLNLTYRSIASILKYDNVIPFSIEQRHKFHKLKGENIKPVKGYYKSEERIIKELKKKLLGKDNISKFKTLECSIMDIADDISYCNYDLEDSFKANFLTPIDLLYPSPALLERVVKSVNERTSLNLNADAISEVLISLFGGILNSTEEIDKIKITKDNKDEIIYFHVGNAYRSSQNIASNGSFRTQFTSRLVGKFIRKVSLQLNKENPILSNAYIDDETKVEIEVLKTLIYESQILSPKLKIAELRGKEIVKKIFDTISNDNGYLLLPKDYQEIYLEVKEKEKPRIICDFIAGMTNKYAINFYGRLTSENPETIFKPL</sequence>
<dbReference type="Pfam" id="PF01966">
    <property type="entry name" value="HD"/>
    <property type="match status" value="1"/>
</dbReference>
<protein>
    <recommendedName>
        <fullName evidence="2">Deoxyguanosinetriphosphate triphosphohydrolase-like protein</fullName>
    </recommendedName>
</protein>
<reference evidence="4 5" key="1">
    <citation type="submission" date="2020-01" db="EMBL/GenBank/DDBJ databases">
        <title>Muricauda sediminis sp.nov. 40Bstr401.</title>
        <authorList>
            <person name="Xue Z."/>
            <person name="Zhu S."/>
            <person name="Ren N."/>
            <person name="Chen T."/>
            <person name="Chen X."/>
            <person name="Chen J."/>
            <person name="Yang J."/>
        </authorList>
    </citation>
    <scope>NUCLEOTIDE SEQUENCE [LARGE SCALE GENOMIC DNA]</scope>
    <source>
        <strain evidence="4 5">40Bstr401</strain>
    </source>
</reference>
<dbReference type="NCBIfam" id="TIGR01353">
    <property type="entry name" value="dGTP_triPase"/>
    <property type="match status" value="1"/>
</dbReference>
<organism evidence="4 5">
    <name type="scientific">Flagellimonas sediminis</name>
    <dbReference type="NCBI Taxonomy" id="2696468"/>
    <lineage>
        <taxon>Bacteria</taxon>
        <taxon>Pseudomonadati</taxon>
        <taxon>Bacteroidota</taxon>
        <taxon>Flavobacteriia</taxon>
        <taxon>Flavobacteriales</taxon>
        <taxon>Flavobacteriaceae</taxon>
        <taxon>Flagellimonas</taxon>
    </lineage>
</organism>
<keyword evidence="5" id="KW-1185">Reference proteome</keyword>
<dbReference type="SMART" id="SM00471">
    <property type="entry name" value="HDc"/>
    <property type="match status" value="1"/>
</dbReference>
<dbReference type="Pfam" id="PF13286">
    <property type="entry name" value="HD_assoc"/>
    <property type="match status" value="1"/>
</dbReference>
<dbReference type="InterPro" id="IPR023023">
    <property type="entry name" value="dNTPase_2"/>
</dbReference>
<dbReference type="SUPFAM" id="SSF109604">
    <property type="entry name" value="HD-domain/PDEase-like"/>
    <property type="match status" value="1"/>
</dbReference>
<dbReference type="HAMAP" id="MF_01212">
    <property type="entry name" value="dGTPase_type2"/>
    <property type="match status" value="1"/>
</dbReference>
<keyword evidence="1 2" id="KW-0378">Hydrolase</keyword>
<dbReference type="CDD" id="cd00077">
    <property type="entry name" value="HDc"/>
    <property type="match status" value="1"/>
</dbReference>
<dbReference type="Proteomes" id="UP000468707">
    <property type="component" value="Unassembled WGS sequence"/>
</dbReference>
<dbReference type="InterPro" id="IPR006261">
    <property type="entry name" value="dGTPase"/>
</dbReference>
<dbReference type="RefSeq" id="WP_163631453.1">
    <property type="nucleotide sequence ID" value="NZ_JAAAMI010000001.1"/>
</dbReference>
<dbReference type="GO" id="GO:0006203">
    <property type="term" value="P:dGTP catabolic process"/>
    <property type="evidence" value="ECO:0007669"/>
    <property type="project" value="TreeGrafter"/>
</dbReference>
<dbReference type="GO" id="GO:0008832">
    <property type="term" value="F:dGTPase activity"/>
    <property type="evidence" value="ECO:0007669"/>
    <property type="project" value="TreeGrafter"/>
</dbReference>
<evidence type="ECO:0000256" key="1">
    <source>
        <dbReference type="ARBA" id="ARBA00022801"/>
    </source>
</evidence>
<dbReference type="AlphaFoldDB" id="A0A6I5KXH3"/>
<evidence type="ECO:0000313" key="4">
    <source>
        <dbReference type="EMBL" id="NDV41690.1"/>
    </source>
</evidence>
<dbReference type="InterPro" id="IPR026875">
    <property type="entry name" value="PHydrolase_assoc_dom"/>
</dbReference>
<accession>A0A6I5KXH3</accession>
<dbReference type="Gene3D" id="1.10.3550.10">
    <property type="entry name" value="eoxyguanosinetriphosphate triphosphohydrolase domain-like"/>
    <property type="match status" value="1"/>
</dbReference>
<dbReference type="EMBL" id="JAAAMI010000001">
    <property type="protein sequence ID" value="NDV41690.1"/>
    <property type="molecule type" value="Genomic_DNA"/>
</dbReference>
<dbReference type="Gene3D" id="1.10.3210.10">
    <property type="entry name" value="Hypothetical protein af1432"/>
    <property type="match status" value="1"/>
</dbReference>
<evidence type="ECO:0000256" key="2">
    <source>
        <dbReference type="HAMAP-Rule" id="MF_01212"/>
    </source>
</evidence>
<dbReference type="InterPro" id="IPR027432">
    <property type="entry name" value="dGTP_triphosphohydrolase_C"/>
</dbReference>
<dbReference type="PANTHER" id="PTHR11373">
    <property type="entry name" value="DEOXYNUCLEOSIDE TRIPHOSPHATE TRIPHOSPHOHYDROLASE"/>
    <property type="match status" value="1"/>
</dbReference>
<dbReference type="PANTHER" id="PTHR11373:SF32">
    <property type="entry name" value="DEOXYGUANOSINETRIPHOSPHATE TRIPHOSPHOHYDROLASE"/>
    <property type="match status" value="1"/>
</dbReference>
<dbReference type="PROSITE" id="PS51831">
    <property type="entry name" value="HD"/>
    <property type="match status" value="1"/>
</dbReference>
<comment type="similarity">
    <text evidence="2">Belongs to the dGTPase family. Type 2 subfamily.</text>
</comment>
<comment type="caution">
    <text evidence="4">The sequence shown here is derived from an EMBL/GenBank/DDBJ whole genome shotgun (WGS) entry which is preliminary data.</text>
</comment>
<proteinExistence type="inferred from homology"/>
<name>A0A6I5KXH3_9FLAO</name>
<dbReference type="InterPro" id="IPR006674">
    <property type="entry name" value="HD_domain"/>
</dbReference>
<dbReference type="InterPro" id="IPR050135">
    <property type="entry name" value="dGTPase-like"/>
</dbReference>
<gene>
    <name evidence="4" type="primary">dgt</name>
    <name evidence="4" type="ORF">GTK07_00015</name>
</gene>
<feature type="domain" description="HD" evidence="3">
    <location>
        <begin position="63"/>
        <end position="245"/>
    </location>
</feature>